<evidence type="ECO:0000313" key="2">
    <source>
        <dbReference type="EMBL" id="MCI53295.1"/>
    </source>
</evidence>
<feature type="non-terminal residue" evidence="2">
    <location>
        <position position="50"/>
    </location>
</feature>
<organism evidence="2 3">
    <name type="scientific">Trifolium medium</name>
    <dbReference type="NCBI Taxonomy" id="97028"/>
    <lineage>
        <taxon>Eukaryota</taxon>
        <taxon>Viridiplantae</taxon>
        <taxon>Streptophyta</taxon>
        <taxon>Embryophyta</taxon>
        <taxon>Tracheophyta</taxon>
        <taxon>Spermatophyta</taxon>
        <taxon>Magnoliopsida</taxon>
        <taxon>eudicotyledons</taxon>
        <taxon>Gunneridae</taxon>
        <taxon>Pentapetalae</taxon>
        <taxon>rosids</taxon>
        <taxon>fabids</taxon>
        <taxon>Fabales</taxon>
        <taxon>Fabaceae</taxon>
        <taxon>Papilionoideae</taxon>
        <taxon>50 kb inversion clade</taxon>
        <taxon>NPAAA clade</taxon>
        <taxon>Hologalegina</taxon>
        <taxon>IRL clade</taxon>
        <taxon>Trifolieae</taxon>
        <taxon>Trifolium</taxon>
    </lineage>
</organism>
<dbReference type="EMBL" id="LXQA010461058">
    <property type="protein sequence ID" value="MCI53295.1"/>
    <property type="molecule type" value="Genomic_DNA"/>
</dbReference>
<feature type="chain" id="PRO_5017204100" evidence="1">
    <location>
        <begin position="24"/>
        <end position="50"/>
    </location>
</feature>
<name>A0A392SZ07_9FABA</name>
<proteinExistence type="predicted"/>
<evidence type="ECO:0000313" key="3">
    <source>
        <dbReference type="Proteomes" id="UP000265520"/>
    </source>
</evidence>
<keyword evidence="1" id="KW-0732">Signal</keyword>
<feature type="signal peptide" evidence="1">
    <location>
        <begin position="1"/>
        <end position="23"/>
    </location>
</feature>
<comment type="caution">
    <text evidence="2">The sequence shown here is derived from an EMBL/GenBank/DDBJ whole genome shotgun (WGS) entry which is preliminary data.</text>
</comment>
<reference evidence="2 3" key="1">
    <citation type="journal article" date="2018" name="Front. Plant Sci.">
        <title>Red Clover (Trifolium pratense) and Zigzag Clover (T. medium) - A Picture of Genomic Similarities and Differences.</title>
        <authorList>
            <person name="Dluhosova J."/>
            <person name="Istvanek J."/>
            <person name="Nedelnik J."/>
            <person name="Repkova J."/>
        </authorList>
    </citation>
    <scope>NUCLEOTIDE SEQUENCE [LARGE SCALE GENOMIC DNA]</scope>
    <source>
        <strain evidence="3">cv. 10/8</strain>
        <tissue evidence="2">Leaf</tissue>
    </source>
</reference>
<sequence length="50" mass="5677">MGRGKWCRGNLGICIVFIEGVFQVDYQRNCWLGWLGSNIWTQKGDTKIAG</sequence>
<evidence type="ECO:0000256" key="1">
    <source>
        <dbReference type="SAM" id="SignalP"/>
    </source>
</evidence>
<dbReference type="AlphaFoldDB" id="A0A392SZ07"/>
<protein>
    <submittedName>
        <fullName evidence="2">Uncharacterized protein</fullName>
    </submittedName>
</protein>
<keyword evidence="3" id="KW-1185">Reference proteome</keyword>
<accession>A0A392SZ07</accession>
<dbReference type="Proteomes" id="UP000265520">
    <property type="component" value="Unassembled WGS sequence"/>
</dbReference>